<evidence type="ECO:0000313" key="7">
    <source>
        <dbReference type="Proteomes" id="UP000250140"/>
    </source>
</evidence>
<reference evidence="6 7" key="1">
    <citation type="journal article" date="2016" name="Nat. Commun.">
        <title>Ectomycorrhizal ecology is imprinted in the genome of the dominant symbiotic fungus Cenococcum geophilum.</title>
        <authorList>
            <consortium name="DOE Joint Genome Institute"/>
            <person name="Peter M."/>
            <person name="Kohler A."/>
            <person name="Ohm R.A."/>
            <person name="Kuo A."/>
            <person name="Krutzmann J."/>
            <person name="Morin E."/>
            <person name="Arend M."/>
            <person name="Barry K.W."/>
            <person name="Binder M."/>
            <person name="Choi C."/>
            <person name="Clum A."/>
            <person name="Copeland A."/>
            <person name="Grisel N."/>
            <person name="Haridas S."/>
            <person name="Kipfer T."/>
            <person name="LaButti K."/>
            <person name="Lindquist E."/>
            <person name="Lipzen A."/>
            <person name="Maire R."/>
            <person name="Meier B."/>
            <person name="Mihaltcheva S."/>
            <person name="Molinier V."/>
            <person name="Murat C."/>
            <person name="Poggeler S."/>
            <person name="Quandt C.A."/>
            <person name="Sperisen C."/>
            <person name="Tritt A."/>
            <person name="Tisserant E."/>
            <person name="Crous P.W."/>
            <person name="Henrissat B."/>
            <person name="Nehls U."/>
            <person name="Egli S."/>
            <person name="Spatafora J.W."/>
            <person name="Grigoriev I.V."/>
            <person name="Martin F.M."/>
        </authorList>
    </citation>
    <scope>NUCLEOTIDE SEQUENCE [LARGE SCALE GENOMIC DNA]</scope>
    <source>
        <strain evidence="6 7">CBS 207.34</strain>
    </source>
</reference>
<evidence type="ECO:0000256" key="3">
    <source>
        <dbReference type="ARBA" id="ARBA00023274"/>
    </source>
</evidence>
<keyword evidence="7" id="KW-1185">Reference proteome</keyword>
<gene>
    <name evidence="6" type="ORF">AOQ84DRAFT_350555</name>
</gene>
<sequence length="181" mass="21439">MPPISSLIKFGKKEIYLPKFIITLLHTPQLPPTHAKFLVPLNFNKLDLRDYLYHVYNVKSMNIRTYIQQQKVQQDRPGVKAPQPRRWFRPRAIKKMTVEMDKPFVWPEQPENMDAWSKEAHNAMTKTQQRQDTPEAQRDDHNEMAEALSRQAKDLLAGKSKWKPTWVDYGDEVEVERDVRI</sequence>
<feature type="compositionally biased region" description="Basic and acidic residues" evidence="5">
    <location>
        <begin position="132"/>
        <end position="144"/>
    </location>
</feature>
<feature type="region of interest" description="Disordered" evidence="5">
    <location>
        <begin position="121"/>
        <end position="150"/>
    </location>
</feature>
<dbReference type="Pfam" id="PF00276">
    <property type="entry name" value="Ribosomal_L23"/>
    <property type="match status" value="1"/>
</dbReference>
<name>A0A8E2EMQ1_9PEZI</name>
<dbReference type="EMBL" id="KV751118">
    <property type="protein sequence ID" value="OCL01510.1"/>
    <property type="molecule type" value="Genomic_DNA"/>
</dbReference>
<keyword evidence="2" id="KW-0689">Ribosomal protein</keyword>
<evidence type="ECO:0000256" key="1">
    <source>
        <dbReference type="ARBA" id="ARBA00006700"/>
    </source>
</evidence>
<keyword evidence="3" id="KW-0687">Ribonucleoprotein</keyword>
<evidence type="ECO:0000256" key="4">
    <source>
        <dbReference type="ARBA" id="ARBA00039977"/>
    </source>
</evidence>
<dbReference type="PANTHER" id="PTHR12059:SF5">
    <property type="entry name" value="LARGE RIBOSOMAL SUBUNIT PROTEIN UL23M"/>
    <property type="match status" value="1"/>
</dbReference>
<evidence type="ECO:0000256" key="5">
    <source>
        <dbReference type="SAM" id="MobiDB-lite"/>
    </source>
</evidence>
<dbReference type="InterPro" id="IPR013025">
    <property type="entry name" value="Ribosomal_uL23-like"/>
</dbReference>
<dbReference type="SUPFAM" id="SSF54189">
    <property type="entry name" value="Ribosomal proteins S24e, L23 and L15e"/>
    <property type="match status" value="1"/>
</dbReference>
<dbReference type="PANTHER" id="PTHR12059">
    <property type="entry name" value="RIBOSOMAL PROTEIN L23-RELATED"/>
    <property type="match status" value="1"/>
</dbReference>
<protein>
    <recommendedName>
        <fullName evidence="4">Large ribosomal subunit protein uL23m</fullName>
    </recommendedName>
</protein>
<dbReference type="GO" id="GO:0003735">
    <property type="term" value="F:structural constituent of ribosome"/>
    <property type="evidence" value="ECO:0007669"/>
    <property type="project" value="InterPro"/>
</dbReference>
<dbReference type="InterPro" id="IPR012678">
    <property type="entry name" value="Ribosomal_uL23/eL15/eS24_sf"/>
</dbReference>
<dbReference type="OrthoDB" id="275582at2759"/>
<proteinExistence type="inferred from homology"/>
<comment type="similarity">
    <text evidence="1">Belongs to the universal ribosomal protein uL23 family.</text>
</comment>
<evidence type="ECO:0000256" key="2">
    <source>
        <dbReference type="ARBA" id="ARBA00022980"/>
    </source>
</evidence>
<accession>A0A8E2EMQ1</accession>
<organism evidence="6 7">
    <name type="scientific">Glonium stellatum</name>
    <dbReference type="NCBI Taxonomy" id="574774"/>
    <lineage>
        <taxon>Eukaryota</taxon>
        <taxon>Fungi</taxon>
        <taxon>Dikarya</taxon>
        <taxon>Ascomycota</taxon>
        <taxon>Pezizomycotina</taxon>
        <taxon>Dothideomycetes</taxon>
        <taxon>Pleosporomycetidae</taxon>
        <taxon>Gloniales</taxon>
        <taxon>Gloniaceae</taxon>
        <taxon>Glonium</taxon>
    </lineage>
</organism>
<dbReference type="Gene3D" id="3.30.70.330">
    <property type="match status" value="1"/>
</dbReference>
<dbReference type="GO" id="GO:0032543">
    <property type="term" value="P:mitochondrial translation"/>
    <property type="evidence" value="ECO:0007669"/>
    <property type="project" value="TreeGrafter"/>
</dbReference>
<dbReference type="GO" id="GO:0005762">
    <property type="term" value="C:mitochondrial large ribosomal subunit"/>
    <property type="evidence" value="ECO:0007669"/>
    <property type="project" value="TreeGrafter"/>
</dbReference>
<dbReference type="InterPro" id="IPR012677">
    <property type="entry name" value="Nucleotide-bd_a/b_plait_sf"/>
</dbReference>
<dbReference type="Proteomes" id="UP000250140">
    <property type="component" value="Unassembled WGS sequence"/>
</dbReference>
<dbReference type="AlphaFoldDB" id="A0A8E2EMQ1"/>
<evidence type="ECO:0000313" key="6">
    <source>
        <dbReference type="EMBL" id="OCL01510.1"/>
    </source>
</evidence>